<reference evidence="2 3" key="1">
    <citation type="journal article" date="2013" name="Biodegradation">
        <title>Quantitative proteomic analysis of ibuprofen-degrading Patulibacter sp. strain I11.</title>
        <authorList>
            <person name="Almeida B."/>
            <person name="Kjeldal H."/>
            <person name="Lolas I."/>
            <person name="Knudsen A.D."/>
            <person name="Carvalho G."/>
            <person name="Nielsen K.L."/>
            <person name="Barreto Crespo M.T."/>
            <person name="Stensballe A."/>
            <person name="Nielsen J.L."/>
        </authorList>
    </citation>
    <scope>NUCLEOTIDE SEQUENCE [LARGE SCALE GENOMIC DNA]</scope>
    <source>
        <strain evidence="2 3">I11</strain>
    </source>
</reference>
<dbReference type="AlphaFoldDB" id="H0EA96"/>
<protein>
    <submittedName>
        <fullName evidence="2">Uncharacterized protein</fullName>
    </submittedName>
</protein>
<evidence type="ECO:0000256" key="1">
    <source>
        <dbReference type="SAM" id="MobiDB-lite"/>
    </source>
</evidence>
<name>H0EA96_9ACTN</name>
<dbReference type="EMBL" id="AGUD01000292">
    <property type="protein sequence ID" value="EHN09436.1"/>
    <property type="molecule type" value="Genomic_DNA"/>
</dbReference>
<sequence>MTQQVAPTADGTFATGPAGSPTNTAGQRYVNVDETSADTADFIVSGFGTATITQTFALLLGKLEDPGVNTGHAISWSTGKNSSAGSQVYIDLGLWANGTEVVPQGSLAANYPQGGTNVGPFAASLTLTSGQVDTLRAAGGYGTAGALELRFRMTQTYNAGSGTRQVRLYQVGIAAPDPQYAYLTAAATGDTTATATLSARAGLAATATGESPIVGALSARAGLAAALAGESTATGLATAVATLSPAILAGDGTATAVLGAHAALSATLAGAAQVDAWVTPTVAIEPTAASGQSAAAGHLEAHAVLTASPSSTSTATGSPSATAGLNAHAASTGDLAAHLSAAVNETAALDGQAATDAAIGAIAWLAAEFVAQSLASAAVPDIVYLEPAHLTASATATAAASISAALAGTAVGSTSVAAACTASRNLAATLDGHTTASATPFLSLALAAEFVASGDATANVAAALWLSAALTGRSTWTIGAAPAPVGIATASIAHLLVTATAQSIATRVAVGHPTVTARVN</sequence>
<gene>
    <name evidence="2" type="ORF">PAI11_37700</name>
</gene>
<organism evidence="2 3">
    <name type="scientific">Patulibacter medicamentivorans</name>
    <dbReference type="NCBI Taxonomy" id="1097667"/>
    <lineage>
        <taxon>Bacteria</taxon>
        <taxon>Bacillati</taxon>
        <taxon>Actinomycetota</taxon>
        <taxon>Thermoleophilia</taxon>
        <taxon>Solirubrobacterales</taxon>
        <taxon>Patulibacteraceae</taxon>
        <taxon>Patulibacter</taxon>
    </lineage>
</organism>
<evidence type="ECO:0000313" key="3">
    <source>
        <dbReference type="Proteomes" id="UP000005143"/>
    </source>
</evidence>
<accession>H0EA96</accession>
<dbReference type="Proteomes" id="UP000005143">
    <property type="component" value="Unassembled WGS sequence"/>
</dbReference>
<keyword evidence="3" id="KW-1185">Reference proteome</keyword>
<comment type="caution">
    <text evidence="2">The sequence shown here is derived from an EMBL/GenBank/DDBJ whole genome shotgun (WGS) entry which is preliminary data.</text>
</comment>
<proteinExistence type="predicted"/>
<evidence type="ECO:0000313" key="2">
    <source>
        <dbReference type="EMBL" id="EHN09436.1"/>
    </source>
</evidence>
<dbReference type="RefSeq" id="WP_007578206.1">
    <property type="nucleotide sequence ID" value="NZ_AGUD01000292.1"/>
</dbReference>
<dbReference type="PATRIC" id="fig|1097667.3.peg.3735"/>
<feature type="region of interest" description="Disordered" evidence="1">
    <location>
        <begin position="1"/>
        <end position="25"/>
    </location>
</feature>